<evidence type="ECO:0000313" key="9">
    <source>
        <dbReference type="Proteomes" id="UP000025229"/>
    </source>
</evidence>
<feature type="domain" description="Carbohydrate kinase FGGY N-terminal" evidence="5">
    <location>
        <begin position="5"/>
        <end position="249"/>
    </location>
</feature>
<gene>
    <name evidence="7" type="ORF">RradSPS_2478</name>
    <name evidence="8" type="ORF">SIL72_00025</name>
</gene>
<evidence type="ECO:0000259" key="5">
    <source>
        <dbReference type="Pfam" id="PF00370"/>
    </source>
</evidence>
<dbReference type="Proteomes" id="UP001281130">
    <property type="component" value="Unassembled WGS sequence"/>
</dbReference>
<proteinExistence type="inferred from homology"/>
<dbReference type="InterPro" id="IPR018483">
    <property type="entry name" value="Carb_kinase_FGGY_CS"/>
</dbReference>
<dbReference type="GO" id="GO:0005975">
    <property type="term" value="P:carbohydrate metabolic process"/>
    <property type="evidence" value="ECO:0007669"/>
    <property type="project" value="InterPro"/>
</dbReference>
<dbReference type="KEGG" id="rrd:RradSPS_2478"/>
<dbReference type="GO" id="GO:0016773">
    <property type="term" value="F:phosphotransferase activity, alcohol group as acceptor"/>
    <property type="evidence" value="ECO:0007669"/>
    <property type="project" value="InterPro"/>
</dbReference>
<dbReference type="HOGENOM" id="CLU_009281_3_1_11"/>
<evidence type="ECO:0000259" key="6">
    <source>
        <dbReference type="Pfam" id="PF02782"/>
    </source>
</evidence>
<feature type="domain" description="Carbohydrate kinase FGGY C-terminal" evidence="6">
    <location>
        <begin position="258"/>
        <end position="447"/>
    </location>
</feature>
<reference evidence="7 9" key="1">
    <citation type="submission" date="2014-03" db="EMBL/GenBank/DDBJ databases">
        <title>Complete genome sequence of the Radio-Resistant Rubrobacter radiotolerans RSPS-4.</title>
        <authorList>
            <person name="Egas C.C."/>
            <person name="Barroso C.C."/>
            <person name="Froufe H.J.C."/>
            <person name="Pacheco J.J."/>
            <person name="Albuquerque L.L."/>
            <person name="da Costa M.M.S."/>
        </authorList>
    </citation>
    <scope>NUCLEOTIDE SEQUENCE [LARGE SCALE GENOMIC DNA]</scope>
    <source>
        <strain evidence="7 9">RSPS-4</strain>
    </source>
</reference>
<dbReference type="InterPro" id="IPR018484">
    <property type="entry name" value="FGGY_N"/>
</dbReference>
<dbReference type="InterPro" id="IPR018485">
    <property type="entry name" value="FGGY_C"/>
</dbReference>
<evidence type="ECO:0000256" key="1">
    <source>
        <dbReference type="ARBA" id="ARBA00009156"/>
    </source>
</evidence>
<dbReference type="PROSITE" id="PS00445">
    <property type="entry name" value="FGGY_KINASES_2"/>
    <property type="match status" value="1"/>
</dbReference>
<dbReference type="InterPro" id="IPR000577">
    <property type="entry name" value="Carb_kinase_FGGY"/>
</dbReference>
<dbReference type="Pfam" id="PF02782">
    <property type="entry name" value="FGGY_C"/>
    <property type="match status" value="1"/>
</dbReference>
<keyword evidence="2 4" id="KW-0808">Transferase</keyword>
<dbReference type="Gene3D" id="3.30.420.40">
    <property type="match status" value="2"/>
</dbReference>
<sequence length="504" mass="54173">MGRLVLGLDCGLTVTKAVLFDEEGRAVSSAGTRVPQETPRSRWVERDVDALWRASAEAIRSAIEGAGVAPEEIAGVGVTAHGDGLYLLDAEGRPTRKGILSLDSRAHLITERWESEGRFERMLEVTGQVPGPLSPAALLVWVTENEPEVIEHSRWALSCKDVMKMRLTGEVSADPTEASTSFCEVNSQSYSPEALAVYGLEGYESFLAPVVGCEEVAGVVSAEASELTGLAAGTPVVSGLHDVDASAIGIGCLEPGQLAMIAGTASINEVISDRPVTDPRWFARNFVRPGQWMHMSLSLASAGNLEWFVQRLCRADYDGAASRGEDSFAFIEREISAVSQGENEILFLPFLYGSPHGAAASGTFLGMRGWHTRGHMLEAILEGVVFNHRTHVDALRDAFTISEGRLTGGAVRSRRWAQMFADVTGLNVLLTDAEESGALGAAMCAAVGTGVHDSLEEVSSASVRVTETLEPDARSRERLEAKYARYHKAVKALAEVWEAQTMVL</sequence>
<dbReference type="OrthoDB" id="9782710at2"/>
<dbReference type="PANTHER" id="PTHR43095:SF3">
    <property type="entry name" value="L-XYLULOSE_3-KETO-L-GULONATE KINASE"/>
    <property type="match status" value="1"/>
</dbReference>
<dbReference type="PATRIC" id="fig|42256.3.peg.2526"/>
<evidence type="ECO:0000256" key="3">
    <source>
        <dbReference type="ARBA" id="ARBA00022777"/>
    </source>
</evidence>
<dbReference type="Proteomes" id="UP000025229">
    <property type="component" value="Chromosome"/>
</dbReference>
<comment type="similarity">
    <text evidence="1 4">Belongs to the FGGY kinase family.</text>
</comment>
<evidence type="ECO:0000313" key="8">
    <source>
        <dbReference type="EMBL" id="MDX5892401.1"/>
    </source>
</evidence>
<dbReference type="AlphaFoldDB" id="A0A023X6B0"/>
<dbReference type="EMBL" id="CP007514">
    <property type="protein sequence ID" value="AHY47761.1"/>
    <property type="molecule type" value="Genomic_DNA"/>
</dbReference>
<dbReference type="eggNOG" id="COG1070">
    <property type="taxonomic scope" value="Bacteria"/>
</dbReference>
<protein>
    <submittedName>
        <fullName evidence="8">FGGY-family carbohydrate kinase</fullName>
        <ecNumber evidence="8">2.7.1.-</ecNumber>
    </submittedName>
    <submittedName>
        <fullName evidence="7">Sugar (Pentulose and hexulose) kinase</fullName>
    </submittedName>
</protein>
<dbReference type="InterPro" id="IPR050406">
    <property type="entry name" value="FGGY_Carb_Kinase"/>
</dbReference>
<accession>A0A023X6B0</accession>
<reference evidence="8" key="2">
    <citation type="submission" date="2023-11" db="EMBL/GenBank/DDBJ databases">
        <title>MicrobeMod: A computational toolkit for identifying prokaryotic methylation and restriction-modification with nanopore sequencing.</title>
        <authorList>
            <person name="Crits-Christoph A."/>
            <person name="Kang S.C."/>
            <person name="Lee H."/>
            <person name="Ostrov N."/>
        </authorList>
    </citation>
    <scope>NUCLEOTIDE SEQUENCE</scope>
    <source>
        <strain evidence="8">ATCC 51242</strain>
    </source>
</reference>
<dbReference type="InterPro" id="IPR043129">
    <property type="entry name" value="ATPase_NBD"/>
</dbReference>
<keyword evidence="9" id="KW-1185">Reference proteome</keyword>
<organism evidence="7 9">
    <name type="scientific">Rubrobacter radiotolerans</name>
    <name type="common">Arthrobacter radiotolerans</name>
    <dbReference type="NCBI Taxonomy" id="42256"/>
    <lineage>
        <taxon>Bacteria</taxon>
        <taxon>Bacillati</taxon>
        <taxon>Actinomycetota</taxon>
        <taxon>Rubrobacteria</taxon>
        <taxon>Rubrobacterales</taxon>
        <taxon>Rubrobacteraceae</taxon>
        <taxon>Rubrobacter</taxon>
    </lineage>
</organism>
<dbReference type="PIRSF" id="PIRSF000538">
    <property type="entry name" value="GlpK"/>
    <property type="match status" value="1"/>
</dbReference>
<dbReference type="SUPFAM" id="SSF53067">
    <property type="entry name" value="Actin-like ATPase domain"/>
    <property type="match status" value="2"/>
</dbReference>
<dbReference type="RefSeq" id="WP_038685099.1">
    <property type="nucleotide sequence ID" value="NZ_CP007514.1"/>
</dbReference>
<dbReference type="CDD" id="cd07802">
    <property type="entry name" value="ASKHA_NBD_FGGY_EcLyxK-like"/>
    <property type="match status" value="1"/>
</dbReference>
<dbReference type="EC" id="2.7.1.-" evidence="8"/>
<keyword evidence="3 4" id="KW-0418">Kinase</keyword>
<evidence type="ECO:0000256" key="4">
    <source>
        <dbReference type="RuleBase" id="RU003733"/>
    </source>
</evidence>
<dbReference type="GO" id="GO:0016301">
    <property type="term" value="F:kinase activity"/>
    <property type="evidence" value="ECO:0007669"/>
    <property type="project" value="UniProtKB-KW"/>
</dbReference>
<evidence type="ECO:0000256" key="2">
    <source>
        <dbReference type="ARBA" id="ARBA00022679"/>
    </source>
</evidence>
<dbReference type="PANTHER" id="PTHR43095">
    <property type="entry name" value="SUGAR KINASE"/>
    <property type="match status" value="1"/>
</dbReference>
<evidence type="ECO:0000313" key="7">
    <source>
        <dbReference type="EMBL" id="AHY47761.1"/>
    </source>
</evidence>
<dbReference type="STRING" id="42256.RradSPS_2478"/>
<dbReference type="Pfam" id="PF00370">
    <property type="entry name" value="FGGY_N"/>
    <property type="match status" value="1"/>
</dbReference>
<name>A0A023X6B0_RUBRA</name>
<dbReference type="EMBL" id="JAWXXX010000001">
    <property type="protein sequence ID" value="MDX5892401.1"/>
    <property type="molecule type" value="Genomic_DNA"/>
</dbReference>